<comment type="caution">
    <text evidence="3">The sequence shown here is derived from an EMBL/GenBank/DDBJ whole genome shotgun (WGS) entry which is preliminary data.</text>
</comment>
<sequence>MNNIPTLPNTPAVTGRSIIAGRPVSGAEGTHRSVQPVDGSALGPEFGFVGAAEVDRAARAALECFDAYRAVDDERRAAFLDAVADELEAMRPQLVERATAETGLPVGRIKGEVGRTGGQFRLFAREVRLGAFHGLRHDSALPERQPAPRSDIRQRRIPLGPVAVFGASNFPLAFSTAGGDTASALAAGCPVVVKGHSAHAGTAELAGQAIARAAARTGMPEGVFSVLFGSGSLVGQQLASHPAIAAIGFTGSQAAGTALMATAAARPRPIPVYAEMSSINPVLVTRDAIRADAAGEAAGFVGSLTLGSGQFCTNPGLVFVEATDEADAYLAEIREAVASSTGQTMLTASIRSAFDSGVERLHGAGATTHAEGEAGAGPNAPAPRTLLTHAATFAERPEMHEEVFGAAALVVVYRDEEELSRALSALGGQLTATLRMTEGERDLAFARRLLPQLERLAGRIIVNEWPTGVEVIDSMVHGGPFPATSDSRTTSVGTLAVERFLRPVAYQNLPESLLPAVFADPSLPRREDGALVVA</sequence>
<dbReference type="RefSeq" id="WP_200113955.1">
    <property type="nucleotide sequence ID" value="NZ_JAEHOH010000003.1"/>
</dbReference>
<dbReference type="PANTHER" id="PTHR43353">
    <property type="entry name" value="SUCCINATE-SEMIALDEHYDE DEHYDROGENASE, MITOCHONDRIAL"/>
    <property type="match status" value="1"/>
</dbReference>
<feature type="domain" description="Aldehyde dehydrogenase" evidence="2">
    <location>
        <begin position="29"/>
        <end position="478"/>
    </location>
</feature>
<dbReference type="Gene3D" id="3.40.605.10">
    <property type="entry name" value="Aldehyde Dehydrogenase, Chain A, domain 1"/>
    <property type="match status" value="1"/>
</dbReference>
<dbReference type="InterPro" id="IPR016162">
    <property type="entry name" value="Ald_DH_N"/>
</dbReference>
<organism evidence="3 4">
    <name type="scientific">Leucobacter chromiisoli</name>
    <dbReference type="NCBI Taxonomy" id="2796471"/>
    <lineage>
        <taxon>Bacteria</taxon>
        <taxon>Bacillati</taxon>
        <taxon>Actinomycetota</taxon>
        <taxon>Actinomycetes</taxon>
        <taxon>Micrococcales</taxon>
        <taxon>Microbacteriaceae</taxon>
        <taxon>Leucobacter</taxon>
    </lineage>
</organism>
<dbReference type="InterPro" id="IPR016163">
    <property type="entry name" value="Ald_DH_C"/>
</dbReference>
<evidence type="ECO:0000259" key="2">
    <source>
        <dbReference type="Pfam" id="PF00171"/>
    </source>
</evidence>
<accession>A0A934Q448</accession>
<dbReference type="EMBL" id="JAEHOH010000003">
    <property type="protein sequence ID" value="MBK0418095.1"/>
    <property type="molecule type" value="Genomic_DNA"/>
</dbReference>
<reference evidence="3" key="1">
    <citation type="submission" date="2020-12" db="EMBL/GenBank/DDBJ databases">
        <title>Leucobacter sp. CAS1, isolated from Chromium sludge.</title>
        <authorList>
            <person name="Xu Z."/>
        </authorList>
    </citation>
    <scope>NUCLEOTIDE SEQUENCE</scope>
    <source>
        <strain evidence="3">CSA1</strain>
    </source>
</reference>
<protein>
    <submittedName>
        <fullName evidence="3">Aldehyde dehydrogenase (NADP(+))</fullName>
    </submittedName>
</protein>
<dbReference type="PANTHER" id="PTHR43353:SF3">
    <property type="entry name" value="ALDEHYDE DEHYDROGENASE-RELATED"/>
    <property type="match status" value="1"/>
</dbReference>
<dbReference type="InterPro" id="IPR044151">
    <property type="entry name" value="ALDH_KGSADH"/>
</dbReference>
<dbReference type="AlphaFoldDB" id="A0A934Q448"/>
<dbReference type="SUPFAM" id="SSF53720">
    <property type="entry name" value="ALDH-like"/>
    <property type="match status" value="1"/>
</dbReference>
<dbReference type="Proteomes" id="UP000608530">
    <property type="component" value="Unassembled WGS sequence"/>
</dbReference>
<dbReference type="InterPro" id="IPR016161">
    <property type="entry name" value="Ald_DH/histidinol_DH"/>
</dbReference>
<dbReference type="Pfam" id="PF00171">
    <property type="entry name" value="Aldedh"/>
    <property type="match status" value="1"/>
</dbReference>
<evidence type="ECO:0000256" key="1">
    <source>
        <dbReference type="ARBA" id="ARBA00023002"/>
    </source>
</evidence>
<evidence type="ECO:0000313" key="4">
    <source>
        <dbReference type="Proteomes" id="UP000608530"/>
    </source>
</evidence>
<evidence type="ECO:0000313" key="3">
    <source>
        <dbReference type="EMBL" id="MBK0418095.1"/>
    </source>
</evidence>
<dbReference type="GO" id="GO:0016620">
    <property type="term" value="F:oxidoreductase activity, acting on the aldehyde or oxo group of donors, NAD or NADP as acceptor"/>
    <property type="evidence" value="ECO:0007669"/>
    <property type="project" value="InterPro"/>
</dbReference>
<proteinExistence type="predicted"/>
<keyword evidence="4" id="KW-1185">Reference proteome</keyword>
<dbReference type="Gene3D" id="3.40.309.10">
    <property type="entry name" value="Aldehyde Dehydrogenase, Chain A, domain 2"/>
    <property type="match status" value="1"/>
</dbReference>
<dbReference type="InterPro" id="IPR015590">
    <property type="entry name" value="Aldehyde_DH_dom"/>
</dbReference>
<name>A0A934Q448_9MICO</name>
<dbReference type="CDD" id="cd07129">
    <property type="entry name" value="ALDH_KGSADH"/>
    <property type="match status" value="1"/>
</dbReference>
<keyword evidence="1" id="KW-0560">Oxidoreductase</keyword>
<dbReference type="InterPro" id="IPR050740">
    <property type="entry name" value="Aldehyde_DH_Superfamily"/>
</dbReference>
<gene>
    <name evidence="3" type="ORF">JD276_03500</name>
</gene>